<protein>
    <submittedName>
        <fullName evidence="2">Uncharacterized protein</fullName>
    </submittedName>
</protein>
<accession>A0ABQ9TBR7</accession>
<evidence type="ECO:0000256" key="1">
    <source>
        <dbReference type="SAM" id="MobiDB-lite"/>
    </source>
</evidence>
<reference evidence="2 3" key="1">
    <citation type="submission" date="2023-05" db="EMBL/GenBank/DDBJ databases">
        <title>B98-5 Cell Line De Novo Hybrid Assembly: An Optical Mapping Approach.</title>
        <authorList>
            <person name="Kananen K."/>
            <person name="Auerbach J.A."/>
            <person name="Kautto E."/>
            <person name="Blachly J.S."/>
        </authorList>
    </citation>
    <scope>NUCLEOTIDE SEQUENCE [LARGE SCALE GENOMIC DNA]</scope>
    <source>
        <strain evidence="2">B95-8</strain>
        <tissue evidence="2">Cell line</tissue>
    </source>
</reference>
<sequence length="122" mass="12972">MTSGGSKLSRNKAYKEKAVPPLWASLLHGLPQQGPQREDAQLEAVSSRGHPVAVDEGSSTDVPASIEYTGLPWPLLRHYPLATKYLPGGHPGGIPAESGLPTCCGDTQPQGACMKDARPWFP</sequence>
<organism evidence="2 3">
    <name type="scientific">Saguinus oedipus</name>
    <name type="common">Cotton-top tamarin</name>
    <name type="synonym">Oedipomidas oedipus</name>
    <dbReference type="NCBI Taxonomy" id="9490"/>
    <lineage>
        <taxon>Eukaryota</taxon>
        <taxon>Metazoa</taxon>
        <taxon>Chordata</taxon>
        <taxon>Craniata</taxon>
        <taxon>Vertebrata</taxon>
        <taxon>Euteleostomi</taxon>
        <taxon>Mammalia</taxon>
        <taxon>Eutheria</taxon>
        <taxon>Euarchontoglires</taxon>
        <taxon>Primates</taxon>
        <taxon>Haplorrhini</taxon>
        <taxon>Platyrrhini</taxon>
        <taxon>Cebidae</taxon>
        <taxon>Callitrichinae</taxon>
        <taxon>Saguinus</taxon>
    </lineage>
</organism>
<dbReference type="Proteomes" id="UP001266305">
    <property type="component" value="Unassembled WGS sequence"/>
</dbReference>
<feature type="non-terminal residue" evidence="2">
    <location>
        <position position="1"/>
    </location>
</feature>
<evidence type="ECO:0000313" key="3">
    <source>
        <dbReference type="Proteomes" id="UP001266305"/>
    </source>
</evidence>
<gene>
    <name evidence="2" type="ORF">P7K49_039635</name>
</gene>
<name>A0ABQ9TBR7_SAGOE</name>
<dbReference type="EMBL" id="JASSZA010000045">
    <property type="protein sequence ID" value="KAK2082065.1"/>
    <property type="molecule type" value="Genomic_DNA"/>
</dbReference>
<evidence type="ECO:0000313" key="2">
    <source>
        <dbReference type="EMBL" id="KAK2082065.1"/>
    </source>
</evidence>
<keyword evidence="3" id="KW-1185">Reference proteome</keyword>
<feature type="region of interest" description="Disordered" evidence="1">
    <location>
        <begin position="27"/>
        <end position="63"/>
    </location>
</feature>
<comment type="caution">
    <text evidence="2">The sequence shown here is derived from an EMBL/GenBank/DDBJ whole genome shotgun (WGS) entry which is preliminary data.</text>
</comment>
<proteinExistence type="predicted"/>